<dbReference type="EMBL" id="CDRZ01000060">
    <property type="protein sequence ID" value="CEO88163.1"/>
    <property type="molecule type" value="Genomic_DNA"/>
</dbReference>
<protein>
    <submittedName>
        <fullName evidence="1">Uncharacterized protein</fullName>
    </submittedName>
</protein>
<proteinExistence type="predicted"/>
<name>A0A0B7MIY1_9FIRM</name>
<organism evidence="1 2">
    <name type="scientific">Syntrophaceticus schinkii</name>
    <dbReference type="NCBI Taxonomy" id="499207"/>
    <lineage>
        <taxon>Bacteria</taxon>
        <taxon>Bacillati</taxon>
        <taxon>Bacillota</taxon>
        <taxon>Clostridia</taxon>
        <taxon>Thermoanaerobacterales</taxon>
        <taxon>Thermoanaerobacterales Family III. Incertae Sedis</taxon>
        <taxon>Syntrophaceticus</taxon>
    </lineage>
</organism>
<evidence type="ECO:0000313" key="1">
    <source>
        <dbReference type="EMBL" id="CEO88163.1"/>
    </source>
</evidence>
<evidence type="ECO:0000313" key="2">
    <source>
        <dbReference type="Proteomes" id="UP000046155"/>
    </source>
</evidence>
<accession>A0A0B7MIY1</accession>
<sequence length="57" mass="6408">MSYNSTWHGGRTDRVYLETGAPPSAERRLRRSLLAGVHFRTLVLGWHTARKGGMPTV</sequence>
<gene>
    <name evidence="1" type="ORF">SSCH_1520004</name>
</gene>
<keyword evidence="2" id="KW-1185">Reference proteome</keyword>
<reference evidence="2" key="1">
    <citation type="submission" date="2015-01" db="EMBL/GenBank/DDBJ databases">
        <authorList>
            <person name="Manzoor Shahid"/>
            <person name="Zubair Saima"/>
        </authorList>
    </citation>
    <scope>NUCLEOTIDE SEQUENCE [LARGE SCALE GENOMIC DNA]</scope>
    <source>
        <strain evidence="2">Sp3</strain>
    </source>
</reference>
<dbReference type="AlphaFoldDB" id="A0A0B7MIY1"/>
<dbReference type="Proteomes" id="UP000046155">
    <property type="component" value="Unassembled WGS sequence"/>
</dbReference>